<feature type="coiled-coil region" evidence="1">
    <location>
        <begin position="829"/>
        <end position="856"/>
    </location>
</feature>
<evidence type="ECO:0000256" key="1">
    <source>
        <dbReference type="SAM" id="Coils"/>
    </source>
</evidence>
<dbReference type="Proteomes" id="UP000572817">
    <property type="component" value="Unassembled WGS sequence"/>
</dbReference>
<evidence type="ECO:0000313" key="3">
    <source>
        <dbReference type="EMBL" id="KAF4301810.1"/>
    </source>
</evidence>
<feature type="compositionally biased region" description="Polar residues" evidence="2">
    <location>
        <begin position="733"/>
        <end position="743"/>
    </location>
</feature>
<gene>
    <name evidence="3" type="ORF">GTA08_BOTSDO10071</name>
</gene>
<feature type="region of interest" description="Disordered" evidence="2">
    <location>
        <begin position="620"/>
        <end position="799"/>
    </location>
</feature>
<proteinExistence type="predicted"/>
<organism evidence="3 4">
    <name type="scientific">Botryosphaeria dothidea</name>
    <dbReference type="NCBI Taxonomy" id="55169"/>
    <lineage>
        <taxon>Eukaryota</taxon>
        <taxon>Fungi</taxon>
        <taxon>Dikarya</taxon>
        <taxon>Ascomycota</taxon>
        <taxon>Pezizomycotina</taxon>
        <taxon>Dothideomycetes</taxon>
        <taxon>Dothideomycetes incertae sedis</taxon>
        <taxon>Botryosphaeriales</taxon>
        <taxon>Botryosphaeriaceae</taxon>
        <taxon>Botryosphaeria</taxon>
    </lineage>
</organism>
<evidence type="ECO:0000313" key="4">
    <source>
        <dbReference type="Proteomes" id="UP000572817"/>
    </source>
</evidence>
<evidence type="ECO:0000256" key="2">
    <source>
        <dbReference type="SAM" id="MobiDB-lite"/>
    </source>
</evidence>
<sequence>MPPIRVAQHARLAPVEAQNAFAFPKDHHLVVTTETNVWSWDHRGLTNAFASGSGGILAAKEAKDGSGLLAVADDQVVVLHDATRGMDRSYRLKGSDGQVRLLEYSNDSKSLFFTTTLQNAVQSYSLRQSCLLEPSHTHPSPPTVLAISSTSHLLLSASERPPTIFLQNLTLRTPALQLQPRASAAAVETASFHPERPNVFLLAFKDGTLAAYDATRILGKAGRGGSGGEVGRFRSLHAVTNRVVGNPQGETGDNANITGNKSVSITSAAFLPGHRSRAVSVGADGRCRLVDFECGGNILRTWHAKGPATSLSVLSVRQKQAQVARNAPNRAETSATNNTLAVGREDGKVLVFDSVGILLSEQAVDTSAGRIIDVQWMKGPGLKPDTKPGRSCGVSETEECKDRRQVQSPSEDQPLVGLGLVQDEDDDEYFDDDNGTVNRNPAETPGRRPAVNAMNYMDLFSPVKPSPKNSPQRRSPRPRARPRILSSTFRQSSSSHQMTPPRLSIIPQLPRPDEEEEETTKPDPVERVQLQHAAMRNRAPEPKSPSRLPSPSKRAGSPRRAPPSQEIRIAKTPSGKTPRARKSRRVSARIPGSFSSISTTRSTTSTLSNNSKILADIRRIGDSSGKKKTGLALLAPYMHNQKNTPRSVPQPEPRAKEPERKPESTKPKPMAPADDIWLTSDDEAPTSQFRSRSKRQHSQRLRLNQDTFMPPPAPQHTQWHSESTYAPVDAENNENSVQNSPRPSLSPGAAMPPGGPLHLQEHFPRTSSLAHRDSGSGRRALGDLDYNTVHSPRPRSGRKSGLIASELLAAIHGAEQHGEDGCDCGKNCCAALRKDVQHLNEEIRLLREEMAEMRMLMGR</sequence>
<feature type="compositionally biased region" description="Basic residues" evidence="2">
    <location>
        <begin position="578"/>
        <end position="587"/>
    </location>
</feature>
<dbReference type="SUPFAM" id="SSF50998">
    <property type="entry name" value="Quinoprotein alcohol dehydrogenase-like"/>
    <property type="match status" value="1"/>
</dbReference>
<evidence type="ECO:0008006" key="5">
    <source>
        <dbReference type="Google" id="ProtNLM"/>
    </source>
</evidence>
<feature type="compositionally biased region" description="Low complexity" evidence="2">
    <location>
        <begin position="545"/>
        <end position="554"/>
    </location>
</feature>
<name>A0A8H4MY56_9PEZI</name>
<dbReference type="InterPro" id="IPR001680">
    <property type="entry name" value="WD40_rpt"/>
</dbReference>
<keyword evidence="1" id="KW-0175">Coiled coil</keyword>
<dbReference type="PRINTS" id="PR01217">
    <property type="entry name" value="PRICHEXTENSN"/>
</dbReference>
<dbReference type="AlphaFoldDB" id="A0A8H4MY56"/>
<reference evidence="3" key="1">
    <citation type="submission" date="2020-04" db="EMBL/GenBank/DDBJ databases">
        <title>Genome Assembly and Annotation of Botryosphaeria dothidea sdau 11-99, a Latent Pathogen of Apple Fruit Ring Rot in China.</title>
        <authorList>
            <person name="Yu C."/>
            <person name="Diao Y."/>
            <person name="Lu Q."/>
            <person name="Zhao J."/>
            <person name="Cui S."/>
            <person name="Peng C."/>
            <person name="He B."/>
            <person name="Liu H."/>
        </authorList>
    </citation>
    <scope>NUCLEOTIDE SEQUENCE [LARGE SCALE GENOMIC DNA]</scope>
    <source>
        <strain evidence="3">Sdau11-99</strain>
    </source>
</reference>
<dbReference type="InterPro" id="IPR011047">
    <property type="entry name" value="Quinoprotein_ADH-like_sf"/>
</dbReference>
<dbReference type="InterPro" id="IPR015943">
    <property type="entry name" value="WD40/YVTN_repeat-like_dom_sf"/>
</dbReference>
<keyword evidence="4" id="KW-1185">Reference proteome</keyword>
<protein>
    <recommendedName>
        <fullName evidence="5">WD40 repeat-like protein</fullName>
    </recommendedName>
</protein>
<dbReference type="EMBL" id="WWBZ02000073">
    <property type="protein sequence ID" value="KAF4301810.1"/>
    <property type="molecule type" value="Genomic_DNA"/>
</dbReference>
<dbReference type="OrthoDB" id="5362656at2759"/>
<comment type="caution">
    <text evidence="3">The sequence shown here is derived from an EMBL/GenBank/DDBJ whole genome shotgun (WGS) entry which is preliminary data.</text>
</comment>
<feature type="region of interest" description="Disordered" evidence="2">
    <location>
        <begin position="379"/>
        <end position="607"/>
    </location>
</feature>
<dbReference type="Gene3D" id="2.130.10.10">
    <property type="entry name" value="YVTN repeat-like/Quinoprotein amine dehydrogenase"/>
    <property type="match status" value="2"/>
</dbReference>
<feature type="compositionally biased region" description="Basic and acidic residues" evidence="2">
    <location>
        <begin position="653"/>
        <end position="666"/>
    </location>
</feature>
<feature type="compositionally biased region" description="Low complexity" evidence="2">
    <location>
        <begin position="593"/>
        <end position="607"/>
    </location>
</feature>
<feature type="compositionally biased region" description="Basic residues" evidence="2">
    <location>
        <begin position="691"/>
        <end position="700"/>
    </location>
</feature>
<feature type="compositionally biased region" description="Polar residues" evidence="2">
    <location>
        <begin position="715"/>
        <end position="724"/>
    </location>
</feature>
<accession>A0A8H4MY56</accession>
<dbReference type="SMART" id="SM00320">
    <property type="entry name" value="WD40"/>
    <property type="match status" value="5"/>
</dbReference>
<feature type="compositionally biased region" description="Basic and acidic residues" evidence="2">
    <location>
        <begin position="759"/>
        <end position="782"/>
    </location>
</feature>
<feature type="compositionally biased region" description="Low complexity" evidence="2">
    <location>
        <begin position="483"/>
        <end position="495"/>
    </location>
</feature>
<feature type="compositionally biased region" description="Acidic residues" evidence="2">
    <location>
        <begin position="422"/>
        <end position="434"/>
    </location>
</feature>